<sequence>MHPVSYLFEDVYRNDWGIASVVVSEKRRGRMGPWRREPRFLVERKRG</sequence>
<dbReference type="AlphaFoldDB" id="A0A090ELD7"/>
<organism evidence="1 2">
    <name type="scientific">Mesorhizobium plurifarium</name>
    <dbReference type="NCBI Taxonomy" id="69974"/>
    <lineage>
        <taxon>Bacteria</taxon>
        <taxon>Pseudomonadati</taxon>
        <taxon>Pseudomonadota</taxon>
        <taxon>Alphaproteobacteria</taxon>
        <taxon>Hyphomicrobiales</taxon>
        <taxon>Phyllobacteriaceae</taxon>
        <taxon>Mesorhizobium</taxon>
    </lineage>
</organism>
<dbReference type="Proteomes" id="UP000046373">
    <property type="component" value="Unassembled WGS sequence"/>
</dbReference>
<proteinExistence type="predicted"/>
<accession>A0A090ELD7</accession>
<evidence type="ECO:0000313" key="2">
    <source>
        <dbReference type="Proteomes" id="UP000046373"/>
    </source>
</evidence>
<name>A0A090ELD7_MESPL</name>
<reference evidence="1 2" key="1">
    <citation type="submission" date="2014-08" db="EMBL/GenBank/DDBJ databases">
        <authorList>
            <person name="Moulin Lionel"/>
        </authorList>
    </citation>
    <scope>NUCLEOTIDE SEQUENCE [LARGE SCALE GENOMIC DNA]</scope>
</reference>
<protein>
    <submittedName>
        <fullName evidence="1">Uncharacterized protein</fullName>
    </submittedName>
</protein>
<dbReference type="EMBL" id="CCNB01000006">
    <property type="protein sequence ID" value="CDX31737.1"/>
    <property type="molecule type" value="Genomic_DNA"/>
</dbReference>
<evidence type="ECO:0000313" key="1">
    <source>
        <dbReference type="EMBL" id="CDX31737.1"/>
    </source>
</evidence>
<gene>
    <name evidence="1" type="ORF">MPLDJ20_140391</name>
</gene>